<protein>
    <submittedName>
        <fullName evidence="2">Uncharacterized protein</fullName>
    </submittedName>
</protein>
<evidence type="ECO:0000256" key="1">
    <source>
        <dbReference type="SAM" id="MobiDB-lite"/>
    </source>
</evidence>
<feature type="compositionally biased region" description="Basic and acidic residues" evidence="1">
    <location>
        <begin position="71"/>
        <end position="86"/>
    </location>
</feature>
<gene>
    <name evidence="2" type="ORF">AOQ84DRAFT_394789</name>
</gene>
<feature type="compositionally biased region" description="Polar residues" evidence="1">
    <location>
        <begin position="41"/>
        <end position="69"/>
    </location>
</feature>
<reference evidence="2 3" key="1">
    <citation type="journal article" date="2016" name="Nat. Commun.">
        <title>Ectomycorrhizal ecology is imprinted in the genome of the dominant symbiotic fungus Cenococcum geophilum.</title>
        <authorList>
            <consortium name="DOE Joint Genome Institute"/>
            <person name="Peter M."/>
            <person name="Kohler A."/>
            <person name="Ohm R.A."/>
            <person name="Kuo A."/>
            <person name="Krutzmann J."/>
            <person name="Morin E."/>
            <person name="Arend M."/>
            <person name="Barry K.W."/>
            <person name="Binder M."/>
            <person name="Choi C."/>
            <person name="Clum A."/>
            <person name="Copeland A."/>
            <person name="Grisel N."/>
            <person name="Haridas S."/>
            <person name="Kipfer T."/>
            <person name="LaButti K."/>
            <person name="Lindquist E."/>
            <person name="Lipzen A."/>
            <person name="Maire R."/>
            <person name="Meier B."/>
            <person name="Mihaltcheva S."/>
            <person name="Molinier V."/>
            <person name="Murat C."/>
            <person name="Poggeler S."/>
            <person name="Quandt C.A."/>
            <person name="Sperisen C."/>
            <person name="Tritt A."/>
            <person name="Tisserant E."/>
            <person name="Crous P.W."/>
            <person name="Henrissat B."/>
            <person name="Nehls U."/>
            <person name="Egli S."/>
            <person name="Spatafora J.W."/>
            <person name="Grigoriev I.V."/>
            <person name="Martin F.M."/>
        </authorList>
    </citation>
    <scope>NUCLEOTIDE SEQUENCE [LARGE SCALE GENOMIC DNA]</scope>
    <source>
        <strain evidence="2 3">CBS 207.34</strain>
    </source>
</reference>
<dbReference type="OrthoDB" id="5420387at2759"/>
<dbReference type="EMBL" id="KV748655">
    <property type="protein sequence ID" value="OCL13916.1"/>
    <property type="molecule type" value="Genomic_DNA"/>
</dbReference>
<feature type="region of interest" description="Disordered" evidence="1">
    <location>
        <begin position="526"/>
        <end position="584"/>
    </location>
</feature>
<evidence type="ECO:0000313" key="3">
    <source>
        <dbReference type="Proteomes" id="UP000250140"/>
    </source>
</evidence>
<dbReference type="PANTHER" id="PTHR42345:SF2">
    <property type="entry name" value="HELICASE-LIKE PROTEIN"/>
    <property type="match status" value="1"/>
</dbReference>
<feature type="region of interest" description="Disordered" evidence="1">
    <location>
        <begin position="836"/>
        <end position="855"/>
    </location>
</feature>
<dbReference type="PANTHER" id="PTHR42345">
    <property type="entry name" value="TPR_REGION DOMAIN-CONTAINING PROTEIN"/>
    <property type="match status" value="1"/>
</dbReference>
<name>A0A8E2FC57_9PEZI</name>
<feature type="compositionally biased region" description="Polar residues" evidence="1">
    <location>
        <begin position="539"/>
        <end position="584"/>
    </location>
</feature>
<keyword evidence="3" id="KW-1185">Reference proteome</keyword>
<feature type="compositionally biased region" description="Polar residues" evidence="1">
    <location>
        <begin position="846"/>
        <end position="855"/>
    </location>
</feature>
<dbReference type="AlphaFoldDB" id="A0A8E2FC57"/>
<dbReference type="Proteomes" id="UP000250140">
    <property type="component" value="Unassembled WGS sequence"/>
</dbReference>
<accession>A0A8E2FC57</accession>
<organism evidence="2 3">
    <name type="scientific">Glonium stellatum</name>
    <dbReference type="NCBI Taxonomy" id="574774"/>
    <lineage>
        <taxon>Eukaryota</taxon>
        <taxon>Fungi</taxon>
        <taxon>Dikarya</taxon>
        <taxon>Ascomycota</taxon>
        <taxon>Pezizomycotina</taxon>
        <taxon>Dothideomycetes</taxon>
        <taxon>Pleosporomycetidae</taxon>
        <taxon>Gloniales</taxon>
        <taxon>Gloniaceae</taxon>
        <taxon>Glonium</taxon>
    </lineage>
</organism>
<feature type="compositionally biased region" description="Polar residues" evidence="1">
    <location>
        <begin position="88"/>
        <end position="97"/>
    </location>
</feature>
<evidence type="ECO:0000313" key="2">
    <source>
        <dbReference type="EMBL" id="OCL13916.1"/>
    </source>
</evidence>
<proteinExistence type="predicted"/>
<feature type="region of interest" description="Disordered" evidence="1">
    <location>
        <begin position="1"/>
        <end position="112"/>
    </location>
</feature>
<sequence length="980" mass="107293">MPLLRKRPKPSQEGPVDKPPGGKKRRQKFFDLFKSRRRKQQGNVPVTASLDKLSNSAVQPSKQTQNTKPAESPERAKQKTPVEERPASSGQATSSQLPTPPAEPRESKVSTLSEEDIHTIFSGAPQFSVTTVQGRHEPTALCPWDASLAVRDVTDSLPLSHPAFASATLRRHVPIPGKHDGGTKAYVGYDIGAVEIPSMLSAQGIEQGTVGFDHFLQLSISDNSATNVDESGVQNGLSEAIRNRELMHNNPERLGIRAVDSAMVHERLIEFGGLWQSYQEESEAATILDKHPSGELYANLFGKFLTPPRFDPDAGDPTGLKVQIETLLKILKLKGFWYDFSLVEWRIRLGQILWSADEPAVGDEIPDASGQAQLWTERDILLLQISLACELLFRLDAVSARTESEVTTNVHLTAEELKNFTNLKSRKTDWDLVLARRFLENILVMVAPEKTPLPPSPKLLGFFSSVLAKSEQPKAPSKPDIILLPRHQSLQLSGLLYFAEALVWPDIDLIETELAQKLNISDVPRATEGEGHSAGKFLSPSTPASPSIYSTPLATPRSGTSARNSYFSSTPARPALSRTSTQRSIQLQPSSILLGTNNDDMMNAFDIGGWLSRAYLTGLVLPGEAISHFLMSTLLENDKLAIAALGDSANLYGGFIYGERSWWSKSCIIGRVLAVIEDAVECMGWISIPVLPDGCVDGWVNVTSTQMQFEKRARIEQEDAVACASTPIPSENLEGVRPEDLTLPLDAFFVPAASVQFVEWSLIHNTLTPESEDVDNEKEDEYTASLTFLLESVTHTISLNHDIHFISSFPCTPPSAPNRLLSRTASKRVTLNRRSSHGFAPLSSHPPDSNASTPMPSYFLEGEGNGVAKEFPFQLQGGEKLPGHPLHVSYKYRILDAAKLLDSSIALPIEAKGATSQDEDQGLSEILVIDARTDKDLELLARAWCADKGVHAIIGRTGRTCLGCCVREARGLGIAIVIRV</sequence>